<dbReference type="GO" id="GO:0000082">
    <property type="term" value="P:G1/S transition of mitotic cell cycle"/>
    <property type="evidence" value="ECO:0007669"/>
    <property type="project" value="EnsemblFungi"/>
</dbReference>
<evidence type="ECO:0000313" key="2">
    <source>
        <dbReference type="EMBL" id="CCC72002.1"/>
    </source>
</evidence>
<dbReference type="FunCoup" id="G0VKG8">
    <property type="interactions" value="355"/>
</dbReference>
<feature type="compositionally biased region" description="Polar residues" evidence="1">
    <location>
        <begin position="8"/>
        <end position="47"/>
    </location>
</feature>
<gene>
    <name evidence="2" type="primary">NCAS0J00220</name>
    <name evidence="2" type="ordered locus">NCAS_0J00220</name>
</gene>
<evidence type="ECO:0000313" key="3">
    <source>
        <dbReference type="Proteomes" id="UP000001640"/>
    </source>
</evidence>
<dbReference type="STRING" id="1064592.G0VKG8"/>
<reference key="2">
    <citation type="submission" date="2011-08" db="EMBL/GenBank/DDBJ databases">
        <title>Genome sequence of Naumovozyma castellii.</title>
        <authorList>
            <person name="Gordon J.L."/>
            <person name="Armisen D."/>
            <person name="Proux-Wera E."/>
            <person name="OhEigeartaigh S.S."/>
            <person name="Byrne K.P."/>
            <person name="Wolfe K.H."/>
        </authorList>
    </citation>
    <scope>NUCLEOTIDE SEQUENCE</scope>
    <source>
        <strain>Type strain:CBS 4309</strain>
    </source>
</reference>
<reference evidence="2 3" key="1">
    <citation type="journal article" date="2011" name="Proc. Natl. Acad. Sci. U.S.A.">
        <title>Evolutionary erosion of yeast sex chromosomes by mating-type switching accidents.</title>
        <authorList>
            <person name="Gordon J.L."/>
            <person name="Armisen D."/>
            <person name="Proux-Wera E."/>
            <person name="Oheigeartaigh S.S."/>
            <person name="Byrne K.P."/>
            <person name="Wolfe K.H."/>
        </authorList>
    </citation>
    <scope>NUCLEOTIDE SEQUENCE [LARGE SCALE GENOMIC DNA]</scope>
    <source>
        <strain evidence="3">ATCC 76901 / BCRC 22586 / CBS 4309 / NBRC 1992 / NRRL Y-12630</strain>
    </source>
</reference>
<sequence>MDPATPPRSRSNGSSTATARNQNRFSNVNSSNNDNILQTPNKNSSLSIRPPVTPSTVQKFKNQPFLQPPNAALNRRGNTGLKSPEISPFIRRSSIGLNLTNDNSRLVKSANNLQAVSKVLFPTSASPSTSPDNLELLPPNTSASFSSFTFSQDRSTSPTPKTKRTNHDIFDSQFQINYEQQQQPLQSQKIQKIVPGTPSDKIITTPQDPSEREQMDTDVDSELEDENIIIKNDVSSYNPFMDSKVPTREERLQRRQKLISENPDIEDTITYINKRDKTKVTKIKLDKEQRESYKPRMLFEDEIYNDQDKQ</sequence>
<evidence type="ECO:0000256" key="1">
    <source>
        <dbReference type="SAM" id="MobiDB-lite"/>
    </source>
</evidence>
<dbReference type="HOGENOM" id="CLU_086083_0_0_1"/>
<dbReference type="GO" id="GO:0004861">
    <property type="term" value="F:cyclin-dependent protein serine/threonine kinase inhibitor activity"/>
    <property type="evidence" value="ECO:0007669"/>
    <property type="project" value="EnsemblFungi"/>
</dbReference>
<dbReference type="eggNOG" id="ENOG502S3ZS">
    <property type="taxonomic scope" value="Eukaryota"/>
</dbReference>
<dbReference type="RefSeq" id="XP_003678344.1">
    <property type="nucleotide sequence ID" value="XM_003678296.1"/>
</dbReference>
<protein>
    <submittedName>
        <fullName evidence="2">Uncharacterized protein</fullName>
    </submittedName>
</protein>
<dbReference type="GO" id="GO:1905761">
    <property type="term" value="F:SCF ubiquitin ligase complex binding"/>
    <property type="evidence" value="ECO:0007669"/>
    <property type="project" value="EnsemblFungi"/>
</dbReference>
<dbReference type="EMBL" id="HE576761">
    <property type="protein sequence ID" value="CCC72002.1"/>
    <property type="molecule type" value="Genomic_DNA"/>
</dbReference>
<dbReference type="Proteomes" id="UP000001640">
    <property type="component" value="Chromosome 10"/>
</dbReference>
<dbReference type="GeneID" id="96905703"/>
<accession>G0VKG8</accession>
<name>G0VKG8_NAUCA</name>
<dbReference type="KEGG" id="ncs:NCAS_0J00220"/>
<dbReference type="GO" id="GO:0005737">
    <property type="term" value="C:cytoplasm"/>
    <property type="evidence" value="ECO:0007669"/>
    <property type="project" value="EnsemblFungi"/>
</dbReference>
<feature type="compositionally biased region" description="Polar residues" evidence="1">
    <location>
        <begin position="54"/>
        <end position="65"/>
    </location>
</feature>
<dbReference type="OMA" id="KNWNNNS"/>
<feature type="region of interest" description="Disordered" evidence="1">
    <location>
        <begin position="196"/>
        <end position="220"/>
    </location>
</feature>
<dbReference type="GO" id="GO:0005634">
    <property type="term" value="C:nucleus"/>
    <property type="evidence" value="ECO:0007669"/>
    <property type="project" value="EnsemblFungi"/>
</dbReference>
<proteinExistence type="predicted"/>
<feature type="region of interest" description="Disordered" evidence="1">
    <location>
        <begin position="145"/>
        <end position="166"/>
    </location>
</feature>
<keyword evidence="3" id="KW-1185">Reference proteome</keyword>
<dbReference type="InParanoid" id="G0VKG8"/>
<organism evidence="2 3">
    <name type="scientific">Naumovozyma castellii</name>
    <name type="common">Yeast</name>
    <name type="synonym">Saccharomyces castellii</name>
    <dbReference type="NCBI Taxonomy" id="27288"/>
    <lineage>
        <taxon>Eukaryota</taxon>
        <taxon>Fungi</taxon>
        <taxon>Dikarya</taxon>
        <taxon>Ascomycota</taxon>
        <taxon>Saccharomycotina</taxon>
        <taxon>Saccharomycetes</taxon>
        <taxon>Saccharomycetales</taxon>
        <taxon>Saccharomycetaceae</taxon>
        <taxon>Naumovozyma</taxon>
    </lineage>
</organism>
<feature type="region of interest" description="Disordered" evidence="1">
    <location>
        <begin position="1"/>
        <end position="85"/>
    </location>
</feature>
<dbReference type="GO" id="GO:0016242">
    <property type="term" value="P:negative regulation of macroautophagy"/>
    <property type="evidence" value="ECO:0007669"/>
    <property type="project" value="EnsemblFungi"/>
</dbReference>
<dbReference type="AlphaFoldDB" id="G0VKG8"/>
<dbReference type="OrthoDB" id="4060584at2759"/>